<evidence type="ECO:0000313" key="1">
    <source>
        <dbReference type="EMBL" id="KAI8002295.1"/>
    </source>
</evidence>
<sequence length="199" mass="21947">MSSVRPDLTTKVYPEPYTSSSSDEIDHFDLLPDSILLLIFNKIGDVKALSLRRRCFFRLWILQQVSRSFLEPVSVHFGGTVKPLQALGGEVDVVEVGVGADDALDGGERGVIQGRPETGSDLTFSNCETIRIFFASLIDINVLSIEPNGTDCQGAGELSPSSRRQLPVRFIDLSFSFNSSSKGIERKSENFATWFMTCC</sequence>
<proteinExistence type="predicted"/>
<comment type="caution">
    <text evidence="1">The sequence shown here is derived from an EMBL/GenBank/DDBJ whole genome shotgun (WGS) entry which is preliminary data.</text>
</comment>
<protein>
    <submittedName>
        <fullName evidence="1">F-box protein</fullName>
    </submittedName>
</protein>
<name>A0ACC0GPZ7_9ERIC</name>
<reference evidence="1 2" key="1">
    <citation type="journal article" date="2022" name="Plant J.">
        <title>Chromosome-level genome of Camellia lanceoleosa provides a valuable resource for understanding genome evolution and self-incompatibility.</title>
        <authorList>
            <person name="Gong W."/>
            <person name="Xiao S."/>
            <person name="Wang L."/>
            <person name="Liao Z."/>
            <person name="Chang Y."/>
            <person name="Mo W."/>
            <person name="Hu G."/>
            <person name="Li W."/>
            <person name="Zhao G."/>
            <person name="Zhu H."/>
            <person name="Hu X."/>
            <person name="Ji K."/>
            <person name="Xiang X."/>
            <person name="Song Q."/>
            <person name="Yuan D."/>
            <person name="Jin S."/>
            <person name="Zhang L."/>
        </authorList>
    </citation>
    <scope>NUCLEOTIDE SEQUENCE [LARGE SCALE GENOMIC DNA]</scope>
    <source>
        <strain evidence="1">SQ_2022a</strain>
    </source>
</reference>
<gene>
    <name evidence="1" type="ORF">LOK49_LG08G03260</name>
</gene>
<dbReference type="Proteomes" id="UP001060215">
    <property type="component" value="Chromosome 9"/>
</dbReference>
<evidence type="ECO:0000313" key="2">
    <source>
        <dbReference type="Proteomes" id="UP001060215"/>
    </source>
</evidence>
<accession>A0ACC0GPZ7</accession>
<keyword evidence="2" id="KW-1185">Reference proteome</keyword>
<organism evidence="1 2">
    <name type="scientific">Camellia lanceoleosa</name>
    <dbReference type="NCBI Taxonomy" id="1840588"/>
    <lineage>
        <taxon>Eukaryota</taxon>
        <taxon>Viridiplantae</taxon>
        <taxon>Streptophyta</taxon>
        <taxon>Embryophyta</taxon>
        <taxon>Tracheophyta</taxon>
        <taxon>Spermatophyta</taxon>
        <taxon>Magnoliopsida</taxon>
        <taxon>eudicotyledons</taxon>
        <taxon>Gunneridae</taxon>
        <taxon>Pentapetalae</taxon>
        <taxon>asterids</taxon>
        <taxon>Ericales</taxon>
        <taxon>Theaceae</taxon>
        <taxon>Camellia</taxon>
    </lineage>
</organism>
<dbReference type="EMBL" id="CM045766">
    <property type="protein sequence ID" value="KAI8002295.1"/>
    <property type="molecule type" value="Genomic_DNA"/>
</dbReference>